<evidence type="ECO:0000256" key="8">
    <source>
        <dbReference type="ARBA" id="ARBA00023027"/>
    </source>
</evidence>
<evidence type="ECO:0000256" key="3">
    <source>
        <dbReference type="ARBA" id="ARBA00005854"/>
    </source>
</evidence>
<dbReference type="InterPro" id="IPR029752">
    <property type="entry name" value="D-isomer_DH_CS1"/>
</dbReference>
<dbReference type="InterPro" id="IPR006139">
    <property type="entry name" value="D-isomer_2_OHA_DH_cat_dom"/>
</dbReference>
<evidence type="ECO:0000256" key="4">
    <source>
        <dbReference type="ARBA" id="ARBA00013001"/>
    </source>
</evidence>
<keyword evidence="8" id="KW-0520">NAD</keyword>
<evidence type="ECO:0000256" key="5">
    <source>
        <dbReference type="ARBA" id="ARBA00013143"/>
    </source>
</evidence>
<dbReference type="PROSITE" id="PS00671">
    <property type="entry name" value="D_2_HYDROXYACID_DH_3"/>
    <property type="match status" value="1"/>
</dbReference>
<comment type="function">
    <text evidence="1">Catalyzes the reversible oxidation of 3-phospho-D-glycerate to 3-phosphonooxypyruvate, the first step of the phosphorylated L-serine biosynthesis pathway. Also catalyzes the reversible oxidation of 2-hydroxyglutarate to 2-oxoglutarate.</text>
</comment>
<dbReference type="EC" id="1.1.1.399" evidence="4"/>
<keyword evidence="15" id="KW-1185">Reference proteome</keyword>
<dbReference type="CDD" id="cd04901">
    <property type="entry name" value="ACT_3PGDH"/>
    <property type="match status" value="1"/>
</dbReference>
<comment type="catalytic activity">
    <reaction evidence="11">
        <text>(2R)-3-phosphoglycerate + NAD(+) = 3-phosphooxypyruvate + NADH + H(+)</text>
        <dbReference type="Rhea" id="RHEA:12641"/>
        <dbReference type="ChEBI" id="CHEBI:15378"/>
        <dbReference type="ChEBI" id="CHEBI:18110"/>
        <dbReference type="ChEBI" id="CHEBI:57540"/>
        <dbReference type="ChEBI" id="CHEBI:57945"/>
        <dbReference type="ChEBI" id="CHEBI:58272"/>
        <dbReference type="EC" id="1.1.1.95"/>
    </reaction>
</comment>
<comment type="catalytic activity">
    <reaction evidence="10">
        <text>(R)-2-hydroxyglutarate + NAD(+) = 2-oxoglutarate + NADH + H(+)</text>
        <dbReference type="Rhea" id="RHEA:49612"/>
        <dbReference type="ChEBI" id="CHEBI:15378"/>
        <dbReference type="ChEBI" id="CHEBI:15801"/>
        <dbReference type="ChEBI" id="CHEBI:16810"/>
        <dbReference type="ChEBI" id="CHEBI:57540"/>
        <dbReference type="ChEBI" id="CHEBI:57945"/>
        <dbReference type="EC" id="1.1.1.399"/>
    </reaction>
</comment>
<proteinExistence type="inferred from homology"/>
<keyword evidence="7 12" id="KW-0560">Oxidoreductase</keyword>
<protein>
    <recommendedName>
        <fullName evidence="6">D-3-phosphoglycerate dehydrogenase</fullName>
        <ecNumber evidence="4">1.1.1.399</ecNumber>
        <ecNumber evidence="5">1.1.1.95</ecNumber>
    </recommendedName>
    <alternativeName>
        <fullName evidence="9">2-oxoglutarate reductase</fullName>
    </alternativeName>
</protein>
<dbReference type="EC" id="1.1.1.95" evidence="5"/>
<evidence type="ECO:0000256" key="11">
    <source>
        <dbReference type="ARBA" id="ARBA00048731"/>
    </source>
</evidence>
<dbReference type="GO" id="GO:0051287">
    <property type="term" value="F:NAD binding"/>
    <property type="evidence" value="ECO:0007669"/>
    <property type="project" value="InterPro"/>
</dbReference>
<dbReference type="GO" id="GO:0004617">
    <property type="term" value="F:phosphoglycerate dehydrogenase activity"/>
    <property type="evidence" value="ECO:0007669"/>
    <property type="project" value="UniProtKB-EC"/>
</dbReference>
<feature type="domain" description="ACT" evidence="13">
    <location>
        <begin position="318"/>
        <end position="388"/>
    </location>
</feature>
<dbReference type="RefSeq" id="WP_249317399.1">
    <property type="nucleotide sequence ID" value="NZ_JACRSR010000006.1"/>
</dbReference>
<sequence>MYRIQTLNAISSVIYDELDDQYQVSKEETHPDAYLIRSANLHDQELPEGLLAIGRAGAGTNNIPVDACTEKGIVVFNTPGANANAVKELVIASLFLASRRVIEGIEWTKTLKGQGDEIGKLVEKGKNQFVGPEVKGKRLGVIGLGAIGVMVANAAHAIGMEVLGYDPFISIDAAWHLSRAVKHESSLEALLANSDYITIHVPLNAKTKDLINAENLARANQGIRILNFARGGIINEEDLVKALEEKQVGRYITDFPSEALIGLPNVICIPHLGASTPESEDNCARMAAAQVRDYLENGNIRNSVNFPDCSLPGTGAPRLAVLHKNEPNMVGQITSILAARGININNMNNRSRGQTAYTLIDLDNGSDDGLVEAMGNIQGVISARLMSAKR</sequence>
<dbReference type="AlphaFoldDB" id="A0A926D6R4"/>
<dbReference type="Gene3D" id="3.40.50.720">
    <property type="entry name" value="NAD(P)-binding Rossmann-like Domain"/>
    <property type="match status" value="2"/>
</dbReference>
<dbReference type="InterPro" id="IPR036291">
    <property type="entry name" value="NAD(P)-bd_dom_sf"/>
</dbReference>
<dbReference type="InterPro" id="IPR029753">
    <property type="entry name" value="D-isomer_DH_CS"/>
</dbReference>
<evidence type="ECO:0000256" key="6">
    <source>
        <dbReference type="ARBA" id="ARBA00021582"/>
    </source>
</evidence>
<dbReference type="CDD" id="cd12174">
    <property type="entry name" value="PGDH_like_3"/>
    <property type="match status" value="1"/>
</dbReference>
<dbReference type="SUPFAM" id="SSF52283">
    <property type="entry name" value="Formate/glycerate dehydrogenase catalytic domain-like"/>
    <property type="match status" value="1"/>
</dbReference>
<gene>
    <name evidence="14" type="ORF">H8696_10565</name>
</gene>
<dbReference type="InterPro" id="IPR006140">
    <property type="entry name" value="D-isomer_DH_NAD-bd"/>
</dbReference>
<dbReference type="EMBL" id="JACRSR010000006">
    <property type="protein sequence ID" value="MBC8532286.1"/>
    <property type="molecule type" value="Genomic_DNA"/>
</dbReference>
<dbReference type="Gene3D" id="3.30.70.260">
    <property type="match status" value="1"/>
</dbReference>
<dbReference type="SUPFAM" id="SSF51735">
    <property type="entry name" value="NAD(P)-binding Rossmann-fold domains"/>
    <property type="match status" value="1"/>
</dbReference>
<name>A0A926D6R4_9FIRM</name>
<evidence type="ECO:0000256" key="12">
    <source>
        <dbReference type="RuleBase" id="RU003719"/>
    </source>
</evidence>
<comment type="similarity">
    <text evidence="3 12">Belongs to the D-isomer specific 2-hydroxyacid dehydrogenase family.</text>
</comment>
<dbReference type="Proteomes" id="UP000623172">
    <property type="component" value="Unassembled WGS sequence"/>
</dbReference>
<comment type="caution">
    <text evidence="14">The sequence shown here is derived from an EMBL/GenBank/DDBJ whole genome shotgun (WGS) entry which is preliminary data.</text>
</comment>
<evidence type="ECO:0000256" key="1">
    <source>
        <dbReference type="ARBA" id="ARBA00003800"/>
    </source>
</evidence>
<evidence type="ECO:0000256" key="10">
    <source>
        <dbReference type="ARBA" id="ARBA00048126"/>
    </source>
</evidence>
<evidence type="ECO:0000256" key="9">
    <source>
        <dbReference type="ARBA" id="ARBA00030455"/>
    </source>
</evidence>
<evidence type="ECO:0000256" key="7">
    <source>
        <dbReference type="ARBA" id="ARBA00023002"/>
    </source>
</evidence>
<reference evidence="14" key="1">
    <citation type="submission" date="2020-08" db="EMBL/GenBank/DDBJ databases">
        <title>Genome public.</title>
        <authorList>
            <person name="Liu C."/>
            <person name="Sun Q."/>
        </authorList>
    </citation>
    <scope>NUCLEOTIDE SEQUENCE</scope>
    <source>
        <strain evidence="14">NSJ-53</strain>
    </source>
</reference>
<dbReference type="PANTHER" id="PTHR42938:SF47">
    <property type="entry name" value="HYDROXYPYRUVATE REDUCTASE"/>
    <property type="match status" value="1"/>
</dbReference>
<evidence type="ECO:0000313" key="15">
    <source>
        <dbReference type="Proteomes" id="UP000623172"/>
    </source>
</evidence>
<organism evidence="14 15">
    <name type="scientific">Gehongia tenuis</name>
    <dbReference type="NCBI Taxonomy" id="2763655"/>
    <lineage>
        <taxon>Bacteria</taxon>
        <taxon>Bacillati</taxon>
        <taxon>Bacillota</taxon>
        <taxon>Clostridia</taxon>
        <taxon>Christensenellales</taxon>
        <taxon>Christensenellaceae</taxon>
        <taxon>Gehongia</taxon>
    </lineage>
</organism>
<dbReference type="Pfam" id="PF00389">
    <property type="entry name" value="2-Hacid_dh"/>
    <property type="match status" value="1"/>
</dbReference>
<accession>A0A926D6R4</accession>
<evidence type="ECO:0000313" key="14">
    <source>
        <dbReference type="EMBL" id="MBC8532286.1"/>
    </source>
</evidence>
<dbReference type="Pfam" id="PF02826">
    <property type="entry name" value="2-Hacid_dh_C"/>
    <property type="match status" value="1"/>
</dbReference>
<comment type="pathway">
    <text evidence="2">Amino-acid biosynthesis; L-serine biosynthesis; L-serine from 3-phospho-D-glycerate: step 1/3.</text>
</comment>
<dbReference type="PANTHER" id="PTHR42938">
    <property type="entry name" value="FORMATE DEHYDROGENASE 1"/>
    <property type="match status" value="1"/>
</dbReference>
<dbReference type="PROSITE" id="PS00065">
    <property type="entry name" value="D_2_HYDROXYACID_DH_1"/>
    <property type="match status" value="1"/>
</dbReference>
<dbReference type="InterPro" id="IPR045865">
    <property type="entry name" value="ACT-like_dom_sf"/>
</dbReference>
<dbReference type="SUPFAM" id="SSF55021">
    <property type="entry name" value="ACT-like"/>
    <property type="match status" value="1"/>
</dbReference>
<dbReference type="PROSITE" id="PS51671">
    <property type="entry name" value="ACT"/>
    <property type="match status" value="1"/>
</dbReference>
<evidence type="ECO:0000256" key="2">
    <source>
        <dbReference type="ARBA" id="ARBA00005216"/>
    </source>
</evidence>
<evidence type="ECO:0000259" key="13">
    <source>
        <dbReference type="PROSITE" id="PS51671"/>
    </source>
</evidence>
<dbReference type="InterPro" id="IPR002912">
    <property type="entry name" value="ACT_dom"/>
</dbReference>